<organism evidence="2 3">
    <name type="scientific">Gymnopilus dilepis</name>
    <dbReference type="NCBI Taxonomy" id="231916"/>
    <lineage>
        <taxon>Eukaryota</taxon>
        <taxon>Fungi</taxon>
        <taxon>Dikarya</taxon>
        <taxon>Basidiomycota</taxon>
        <taxon>Agaricomycotina</taxon>
        <taxon>Agaricomycetes</taxon>
        <taxon>Agaricomycetidae</taxon>
        <taxon>Agaricales</taxon>
        <taxon>Agaricineae</taxon>
        <taxon>Hymenogastraceae</taxon>
        <taxon>Gymnopilus</taxon>
    </lineage>
</organism>
<proteinExistence type="predicted"/>
<name>A0A409YJI5_9AGAR</name>
<evidence type="ECO:0000313" key="2">
    <source>
        <dbReference type="EMBL" id="PPR03181.1"/>
    </source>
</evidence>
<dbReference type="AlphaFoldDB" id="A0A409YJI5"/>
<accession>A0A409YJI5</accession>
<keyword evidence="3" id="KW-1185">Reference proteome</keyword>
<dbReference type="EMBL" id="NHYE01000765">
    <property type="protein sequence ID" value="PPR03181.1"/>
    <property type="molecule type" value="Genomic_DNA"/>
</dbReference>
<sequence length="277" mass="30727">MFKICEDVQLVKSALLGGPSNYDFLLPGVQTAASSGPAACVPTVDVQNSLQSRVLRSCHDPSSDHQMPDTRLYRMLCVMIDCAACTPHKPTTDPVFGKDKDPKQEHFSGLRRGGGGFQIQNQPYGFGQPDFSAHTKLLSVFGIPFNKSNPILVLRQEADLSGEEAASYDGRKFPLFLLHYIRITGISKIGIILSRGIIYFEFEEEEKEGRERKLGYQMQKGEVNKEEGGWARLMVDGQRIKGESRMERGRAMAATIFDEDRMAGSCKPRSGAPAARY</sequence>
<dbReference type="Proteomes" id="UP000284706">
    <property type="component" value="Unassembled WGS sequence"/>
</dbReference>
<gene>
    <name evidence="2" type="ORF">CVT26_008030</name>
</gene>
<comment type="caution">
    <text evidence="2">The sequence shown here is derived from an EMBL/GenBank/DDBJ whole genome shotgun (WGS) entry which is preliminary data.</text>
</comment>
<feature type="region of interest" description="Disordered" evidence="1">
    <location>
        <begin position="93"/>
        <end position="113"/>
    </location>
</feature>
<protein>
    <submittedName>
        <fullName evidence="2">Uncharacterized protein</fullName>
    </submittedName>
</protein>
<feature type="compositionally biased region" description="Basic and acidic residues" evidence="1">
    <location>
        <begin position="96"/>
        <end position="108"/>
    </location>
</feature>
<evidence type="ECO:0000256" key="1">
    <source>
        <dbReference type="SAM" id="MobiDB-lite"/>
    </source>
</evidence>
<reference evidence="2 3" key="1">
    <citation type="journal article" date="2018" name="Evol. Lett.">
        <title>Horizontal gene cluster transfer increased hallucinogenic mushroom diversity.</title>
        <authorList>
            <person name="Reynolds H.T."/>
            <person name="Vijayakumar V."/>
            <person name="Gluck-Thaler E."/>
            <person name="Korotkin H.B."/>
            <person name="Matheny P.B."/>
            <person name="Slot J.C."/>
        </authorList>
    </citation>
    <scope>NUCLEOTIDE SEQUENCE [LARGE SCALE GENOMIC DNA]</scope>
    <source>
        <strain evidence="2 3">SRW20</strain>
    </source>
</reference>
<dbReference type="InParanoid" id="A0A409YJI5"/>
<evidence type="ECO:0000313" key="3">
    <source>
        <dbReference type="Proteomes" id="UP000284706"/>
    </source>
</evidence>